<dbReference type="AlphaFoldDB" id="A0A2W1JH50"/>
<sequence length="167" mass="19759">MATERRKYSLLNSQQLEEHLEIFTLDWEQKLANLGWSSDGSDLPSDIGWKEQHHQLRHWLEIYLRPYQEQDRQKLTGAVLNGFYDEFHHVSEEQDTYALFEWIAGWLIEAVTLYALFKPFLSPAQKLEYASPLRECVDIFQGQDPTLFEPEVYQMVNTLCEAYLKPD</sequence>
<dbReference type="RefSeq" id="WP_110986803.1">
    <property type="nucleotide sequence ID" value="NZ_CAWNWM010000008.1"/>
</dbReference>
<protein>
    <submittedName>
        <fullName evidence="1">Uncharacterized protein</fullName>
    </submittedName>
</protein>
<reference evidence="1 2" key="1">
    <citation type="journal article" date="2018" name="Sci. Rep.">
        <title>A novel species of the marine cyanobacterium Acaryochloris with a unique pigment content and lifestyle.</title>
        <authorList>
            <person name="Partensky F."/>
            <person name="Six C."/>
            <person name="Ratin M."/>
            <person name="Garczarek L."/>
            <person name="Vaulot D."/>
            <person name="Probert I."/>
            <person name="Calteau A."/>
            <person name="Gourvil P."/>
            <person name="Marie D."/>
            <person name="Grebert T."/>
            <person name="Bouchier C."/>
            <person name="Le Panse S."/>
            <person name="Gachenot M."/>
            <person name="Rodriguez F."/>
            <person name="Garrido J.L."/>
        </authorList>
    </citation>
    <scope>NUCLEOTIDE SEQUENCE [LARGE SCALE GENOMIC DNA]</scope>
    <source>
        <strain evidence="1 2">RCC1774</strain>
    </source>
</reference>
<dbReference type="EMBL" id="PQWO01000008">
    <property type="protein sequence ID" value="PZD72848.1"/>
    <property type="molecule type" value="Genomic_DNA"/>
</dbReference>
<comment type="caution">
    <text evidence="1">The sequence shown here is derived from an EMBL/GenBank/DDBJ whole genome shotgun (WGS) entry which is preliminary data.</text>
</comment>
<evidence type="ECO:0000313" key="2">
    <source>
        <dbReference type="Proteomes" id="UP000248857"/>
    </source>
</evidence>
<keyword evidence="2" id="KW-1185">Reference proteome</keyword>
<gene>
    <name evidence="1" type="ORF">C1752_03369</name>
</gene>
<organism evidence="1 2">
    <name type="scientific">Acaryochloris thomasi RCC1774</name>
    <dbReference type="NCBI Taxonomy" id="1764569"/>
    <lineage>
        <taxon>Bacteria</taxon>
        <taxon>Bacillati</taxon>
        <taxon>Cyanobacteriota</taxon>
        <taxon>Cyanophyceae</taxon>
        <taxon>Acaryochloridales</taxon>
        <taxon>Acaryochloridaceae</taxon>
        <taxon>Acaryochloris</taxon>
        <taxon>Acaryochloris thomasi</taxon>
    </lineage>
</organism>
<accession>A0A2W1JH50</accession>
<proteinExistence type="predicted"/>
<name>A0A2W1JH50_9CYAN</name>
<dbReference type="Proteomes" id="UP000248857">
    <property type="component" value="Unassembled WGS sequence"/>
</dbReference>
<evidence type="ECO:0000313" key="1">
    <source>
        <dbReference type="EMBL" id="PZD72848.1"/>
    </source>
</evidence>